<reference evidence="1 2" key="1">
    <citation type="submission" date="2015-01" db="EMBL/GenBank/DDBJ databases">
        <title>Rufibacter sp./DG31D/ whole genome sequencing.</title>
        <authorList>
            <person name="Kim M.K."/>
            <person name="Srinivasan S."/>
            <person name="Lee J.-J."/>
        </authorList>
    </citation>
    <scope>NUCLEOTIDE SEQUENCE [LARGE SCALE GENOMIC DNA]</scope>
    <source>
        <strain evidence="1 2">DG31D</strain>
    </source>
</reference>
<dbReference type="PATRIC" id="fig|1379910.4.peg.2795"/>
<dbReference type="RefSeq" id="WP_048921292.1">
    <property type="nucleotide sequence ID" value="NZ_CP010777.1"/>
</dbReference>
<dbReference type="Proteomes" id="UP000036458">
    <property type="component" value="Chromosome"/>
</dbReference>
<organism evidence="1 2">
    <name type="scientific">Rufibacter radiotolerans</name>
    <dbReference type="NCBI Taxonomy" id="1379910"/>
    <lineage>
        <taxon>Bacteria</taxon>
        <taxon>Pseudomonadati</taxon>
        <taxon>Bacteroidota</taxon>
        <taxon>Cytophagia</taxon>
        <taxon>Cytophagales</taxon>
        <taxon>Hymenobacteraceae</taxon>
        <taxon>Rufibacter</taxon>
    </lineage>
</organism>
<protein>
    <submittedName>
        <fullName evidence="1">Uncharacterized protein</fullName>
    </submittedName>
</protein>
<dbReference type="OrthoDB" id="893883at2"/>
<accession>A0A0H4VLV0</accession>
<dbReference type="EMBL" id="CP010777">
    <property type="protein sequence ID" value="AKQ46313.1"/>
    <property type="molecule type" value="Genomic_DNA"/>
</dbReference>
<keyword evidence="2" id="KW-1185">Reference proteome</keyword>
<gene>
    <name evidence="1" type="ORF">TH63_12885</name>
</gene>
<proteinExistence type="predicted"/>
<dbReference type="AlphaFoldDB" id="A0A0H4VLV0"/>
<name>A0A0H4VLV0_9BACT</name>
<evidence type="ECO:0000313" key="1">
    <source>
        <dbReference type="EMBL" id="AKQ46313.1"/>
    </source>
</evidence>
<sequence length="98" mass="10966">MKRILKKAITPFLPSYKVVTTTYQIIPGLPITKKLSTHSFDKGAAKEAKAFYGKVISSEFTKTLAPVEVKLRVAGITVKKTQYGPIQKLNKRKIQHHA</sequence>
<dbReference type="KEGG" id="ruf:TH63_12885"/>
<evidence type="ECO:0000313" key="2">
    <source>
        <dbReference type="Proteomes" id="UP000036458"/>
    </source>
</evidence>